<reference evidence="2" key="1">
    <citation type="submission" date="2021-04" db="EMBL/GenBank/DDBJ databases">
        <title>novel species isolated from subtropical streams in China.</title>
        <authorList>
            <person name="Lu H."/>
        </authorList>
    </citation>
    <scope>NUCLEOTIDE SEQUENCE</scope>
    <source>
        <strain evidence="2">LFS511W</strain>
    </source>
</reference>
<comment type="caution">
    <text evidence="2">The sequence shown here is derived from an EMBL/GenBank/DDBJ whole genome shotgun (WGS) entry which is preliminary data.</text>
</comment>
<keyword evidence="1" id="KW-0812">Transmembrane</keyword>
<organism evidence="2 3">
    <name type="scientific">Undibacterium luofuense</name>
    <dbReference type="NCBI Taxonomy" id="2828733"/>
    <lineage>
        <taxon>Bacteria</taxon>
        <taxon>Pseudomonadati</taxon>
        <taxon>Pseudomonadota</taxon>
        <taxon>Betaproteobacteria</taxon>
        <taxon>Burkholderiales</taxon>
        <taxon>Oxalobacteraceae</taxon>
        <taxon>Undibacterium</taxon>
    </lineage>
</organism>
<dbReference type="RefSeq" id="WP_212688427.1">
    <property type="nucleotide sequence ID" value="NZ_JAGSPN010000010.1"/>
</dbReference>
<evidence type="ECO:0000313" key="2">
    <source>
        <dbReference type="EMBL" id="MBR7783130.1"/>
    </source>
</evidence>
<dbReference type="Proteomes" id="UP000680067">
    <property type="component" value="Unassembled WGS sequence"/>
</dbReference>
<gene>
    <name evidence="2" type="ORF">KDM89_13335</name>
</gene>
<name>A0A941I7X6_9BURK</name>
<feature type="transmembrane region" description="Helical" evidence="1">
    <location>
        <begin position="63"/>
        <end position="80"/>
    </location>
</feature>
<protein>
    <submittedName>
        <fullName evidence="2">Uncharacterized protein</fullName>
    </submittedName>
</protein>
<feature type="transmembrane region" description="Helical" evidence="1">
    <location>
        <begin position="131"/>
        <end position="152"/>
    </location>
</feature>
<dbReference type="AlphaFoldDB" id="A0A941I7X6"/>
<evidence type="ECO:0000313" key="3">
    <source>
        <dbReference type="Proteomes" id="UP000680067"/>
    </source>
</evidence>
<sequence length="166" mass="19246">MSLQRLLPLIFRLIFVSLLAIGFAQVEIQIEGSAGWGASLPTWRIENHWLLDVFWGGRAMTGYHAWVFPWIALFFHWPLLHLPRPSWRDEAGVIAAIIQFWIIEDAMWFVMNPGFGWQALNPAVAHWHKHWLWGLPVEYWGGTLVMLGLLWYSQRTALNSEVKLAA</sequence>
<evidence type="ECO:0000256" key="1">
    <source>
        <dbReference type="SAM" id="Phobius"/>
    </source>
</evidence>
<dbReference type="EMBL" id="JAGSPN010000010">
    <property type="protein sequence ID" value="MBR7783130.1"/>
    <property type="molecule type" value="Genomic_DNA"/>
</dbReference>
<accession>A0A941I7X6</accession>
<keyword evidence="1" id="KW-0472">Membrane</keyword>
<keyword evidence="3" id="KW-1185">Reference proteome</keyword>
<keyword evidence="1" id="KW-1133">Transmembrane helix</keyword>
<feature type="transmembrane region" description="Helical" evidence="1">
    <location>
        <begin position="92"/>
        <end position="111"/>
    </location>
</feature>
<proteinExistence type="predicted"/>